<name>A0A370WY97_9GAMM</name>
<evidence type="ECO:0000313" key="2">
    <source>
        <dbReference type="Proteomes" id="UP000254258"/>
    </source>
</evidence>
<dbReference type="AlphaFoldDB" id="A0A370WY97"/>
<evidence type="ECO:0000313" key="1">
    <source>
        <dbReference type="EMBL" id="RDS81128.1"/>
    </source>
</evidence>
<accession>A0A370WY97</accession>
<dbReference type="InterPro" id="IPR011042">
    <property type="entry name" value="6-blade_b-propeller_TolB-like"/>
</dbReference>
<sequence>MAIAMAKESVMQFLVRGRAVVALVCVFAAAFAALPLTTVAQTSPGTVLFSRTTYSQGSQTSSSIFSIGDDGSNLRQLTPYVDNEYDIPSVSATYNMWLTNAFNPKGTYSVFLRASYTFQRGYYAGKYFIVSAYGVRTPQMFGGANDLQDPSVGPGYGSVSWGPTGDQIAYANVADLHTTGAHPSCVRLMQSTGANNHALWCADRWNYWGIEGIRWSGNGGSLMVYAVRTSNALMADLYVINVGTGTATLVATNLNSPHNGGGAGDISYDGHEVIYQTTRDTNDPVCNPSAGSMWCAKNLQTGQRVALVDSSNIVSFNPYGIGLISPDGSQAFLMGSNSTVGLWDQELYAVKTDGSTFSKITSPCVAVDPAKDPNALLFWRPVRVSPDGGRILANCDYSDNGPPEVQIWVLNLTGGSSHFVTNGVAYDWHTQ</sequence>
<evidence type="ECO:0008006" key="3">
    <source>
        <dbReference type="Google" id="ProtNLM"/>
    </source>
</evidence>
<reference evidence="1 2" key="1">
    <citation type="submission" date="2018-07" db="EMBL/GenBank/DDBJ databases">
        <title>Dyella monticola sp. nov. and Dyella psychrodurans sp. nov. isolated from monsoon evergreen broad-leaved forest soil of Dinghu Mountain, China.</title>
        <authorList>
            <person name="Gao Z."/>
            <person name="Qiu L."/>
        </authorList>
    </citation>
    <scope>NUCLEOTIDE SEQUENCE [LARGE SCALE GENOMIC DNA]</scope>
    <source>
        <strain evidence="1 2">4G-K06</strain>
    </source>
</reference>
<dbReference type="SUPFAM" id="SSF82171">
    <property type="entry name" value="DPP6 N-terminal domain-like"/>
    <property type="match status" value="1"/>
</dbReference>
<dbReference type="Gene3D" id="2.120.10.30">
    <property type="entry name" value="TolB, C-terminal domain"/>
    <property type="match status" value="2"/>
</dbReference>
<gene>
    <name evidence="1" type="ORF">DWU98_11310</name>
</gene>
<comment type="caution">
    <text evidence="1">The sequence shown here is derived from an EMBL/GenBank/DDBJ whole genome shotgun (WGS) entry which is preliminary data.</text>
</comment>
<proteinExistence type="predicted"/>
<keyword evidence="2" id="KW-1185">Reference proteome</keyword>
<organism evidence="1 2">
    <name type="scientific">Dyella monticola</name>
    <dbReference type="NCBI Taxonomy" id="1927958"/>
    <lineage>
        <taxon>Bacteria</taxon>
        <taxon>Pseudomonadati</taxon>
        <taxon>Pseudomonadota</taxon>
        <taxon>Gammaproteobacteria</taxon>
        <taxon>Lysobacterales</taxon>
        <taxon>Rhodanobacteraceae</taxon>
        <taxon>Dyella</taxon>
    </lineage>
</organism>
<dbReference type="EMBL" id="QRBE01000006">
    <property type="protein sequence ID" value="RDS81128.1"/>
    <property type="molecule type" value="Genomic_DNA"/>
</dbReference>
<protein>
    <recommendedName>
        <fullName evidence="3">WD40 repeat domain-containing protein</fullName>
    </recommendedName>
</protein>
<dbReference type="Proteomes" id="UP000254258">
    <property type="component" value="Unassembled WGS sequence"/>
</dbReference>